<evidence type="ECO:0000313" key="1">
    <source>
        <dbReference type="EMBL" id="EFZ05598.1"/>
    </source>
</evidence>
<reference evidence="1 2" key="1">
    <citation type="journal article" date="2011" name="J. Bacteriol.">
        <title>Genome sequences of Salmonella enterica serovar typhimurium, Choleraesuis, Dublin, and Gallinarum strains of well- defined virulence in food-producing animals.</title>
        <authorList>
            <person name="Richardson E.J."/>
            <person name="Limaye B."/>
            <person name="Inamdar H."/>
            <person name="Datta A."/>
            <person name="Manjari K.S."/>
            <person name="Pullinger G.D."/>
            <person name="Thomson N.R."/>
            <person name="Joshi R.R."/>
            <person name="Watson M."/>
            <person name="Stevens M.P."/>
        </authorList>
    </citation>
    <scope>NUCLEOTIDE SEQUENCE [LARGE SCALE GENOMIC DNA]</scope>
    <source>
        <strain evidence="1">A50</strain>
    </source>
</reference>
<gene>
    <name evidence="1" type="ORF">SCA50_1069</name>
</gene>
<organism evidence="1 2">
    <name type="scientific">Salmonella enterica subsp. enterica serovar Choleraesuis str. SCSA50</name>
    <dbReference type="NCBI Taxonomy" id="904139"/>
    <lineage>
        <taxon>Bacteria</taxon>
        <taxon>Pseudomonadati</taxon>
        <taxon>Pseudomonadota</taxon>
        <taxon>Gammaproteobacteria</taxon>
        <taxon>Enterobacterales</taxon>
        <taxon>Enterobacteriaceae</taxon>
        <taxon>Salmonella</taxon>
    </lineage>
</organism>
<name>A0AAJ8WUV6_SALET</name>
<dbReference type="Proteomes" id="UP000003971">
    <property type="component" value="Chromosome"/>
</dbReference>
<proteinExistence type="predicted"/>
<evidence type="ECO:0000313" key="2">
    <source>
        <dbReference type="Proteomes" id="UP000003971"/>
    </source>
</evidence>
<dbReference type="EMBL" id="CM001062">
    <property type="protein sequence ID" value="EFZ05598.1"/>
    <property type="molecule type" value="Genomic_DNA"/>
</dbReference>
<accession>A0AAJ8WUV6</accession>
<sequence length="45" mass="5114">MMAENIRHNADTASTSDDDRHGCTGKVFLWSAVLRAVMTVSIWYR</sequence>
<protein>
    <submittedName>
        <fullName evidence="1">Uncharacterized protein</fullName>
    </submittedName>
</protein>
<dbReference type="AlphaFoldDB" id="A0AAJ8WUV6"/>